<dbReference type="GO" id="GO:0072330">
    <property type="term" value="P:monocarboxylic acid biosynthetic process"/>
    <property type="evidence" value="ECO:0007669"/>
    <property type="project" value="UniProtKB-ARBA"/>
</dbReference>
<dbReference type="Pfam" id="PF06441">
    <property type="entry name" value="EHN"/>
    <property type="match status" value="1"/>
</dbReference>
<dbReference type="Proteomes" id="UP000191285">
    <property type="component" value="Unassembled WGS sequence"/>
</dbReference>
<organism evidence="5 6">
    <name type="scientific">Penicillium steckii</name>
    <dbReference type="NCBI Taxonomy" id="303698"/>
    <lineage>
        <taxon>Eukaryota</taxon>
        <taxon>Fungi</taxon>
        <taxon>Dikarya</taxon>
        <taxon>Ascomycota</taxon>
        <taxon>Pezizomycotina</taxon>
        <taxon>Eurotiomycetes</taxon>
        <taxon>Eurotiomycetidae</taxon>
        <taxon>Eurotiales</taxon>
        <taxon>Aspergillaceae</taxon>
        <taxon>Penicillium</taxon>
    </lineage>
</organism>
<dbReference type="PANTHER" id="PTHR21661:SF35">
    <property type="entry name" value="EPOXIDE HYDROLASE"/>
    <property type="match status" value="1"/>
</dbReference>
<keyword evidence="3" id="KW-0378">Hydrolase</keyword>
<dbReference type="InterPro" id="IPR010497">
    <property type="entry name" value="Epoxide_hydro_N"/>
</dbReference>
<dbReference type="InterPro" id="IPR029058">
    <property type="entry name" value="AB_hydrolase_fold"/>
</dbReference>
<keyword evidence="6" id="KW-1185">Reference proteome</keyword>
<dbReference type="Gene3D" id="3.40.50.1820">
    <property type="entry name" value="alpha/beta hydrolase"/>
    <property type="match status" value="1"/>
</dbReference>
<dbReference type="PRINTS" id="PR00412">
    <property type="entry name" value="EPOXHYDRLASE"/>
</dbReference>
<dbReference type="STRING" id="303698.A0A1V6TMJ4"/>
<proteinExistence type="inferred from homology"/>
<name>A0A1V6TMJ4_9EURO</name>
<evidence type="ECO:0000313" key="5">
    <source>
        <dbReference type="EMBL" id="OQE27615.1"/>
    </source>
</evidence>
<dbReference type="GO" id="GO:0097176">
    <property type="term" value="P:epoxide metabolic process"/>
    <property type="evidence" value="ECO:0007669"/>
    <property type="project" value="TreeGrafter"/>
</dbReference>
<dbReference type="OrthoDB" id="7130006at2759"/>
<dbReference type="GO" id="GO:0017000">
    <property type="term" value="P:antibiotic biosynthetic process"/>
    <property type="evidence" value="ECO:0007669"/>
    <property type="project" value="UniProtKB-ARBA"/>
</dbReference>
<keyword evidence="2" id="KW-0058">Aromatic hydrocarbons catabolism</keyword>
<dbReference type="SUPFAM" id="SSF53474">
    <property type="entry name" value="alpha/beta-Hydrolases"/>
    <property type="match status" value="1"/>
</dbReference>
<accession>A0A1V6TMJ4</accession>
<comment type="caution">
    <text evidence="5">The sequence shown here is derived from an EMBL/GenBank/DDBJ whole genome shotgun (WGS) entry which is preliminary data.</text>
</comment>
<evidence type="ECO:0000256" key="1">
    <source>
        <dbReference type="ARBA" id="ARBA00010088"/>
    </source>
</evidence>
<sequence length="425" mass="48227">MNNITPFTINVPDAQLDQLRHKLEQATFPDEIDAVDWQMGVPLEEMKRLITFWRDTFDWRAQEKKLNEQLQQFTVPISVDGFGELDIHFLHHQSGNSNAIPLLFIHGWPGSFLEATKLIPLLTTGNDGPSFDVIAPSLPNFGFSQGVQQKGFGLAQYAECLHKVMIALGHQEYVIQGGDWGSMIARTMSQYYAQHIRAIHLNFVPVKPPYPWQNPIRFLKSLTSVPFSAKDRAALARSMDYLLRGNAYMKQQETRPQSLGYGLSDSPLGLLAWIYDKLHLWTDDYPWTDEEILTWISVYWFSKPGPTASIRIYYEASAPKSDSPSLKKEDGGDVEVKYTSLDDVMSASAPLNVKFAVAQFPKEIFMWPMIWYHRIGNVVKEKEFDRGGHFAAWEVPELLAGDLKEFLGKDGPAYGVVQGKDGYKS</sequence>
<evidence type="ECO:0000313" key="6">
    <source>
        <dbReference type="Proteomes" id="UP000191285"/>
    </source>
</evidence>
<evidence type="ECO:0000259" key="4">
    <source>
        <dbReference type="Pfam" id="PF06441"/>
    </source>
</evidence>
<dbReference type="GO" id="GO:0004301">
    <property type="term" value="F:epoxide hydrolase activity"/>
    <property type="evidence" value="ECO:0007669"/>
    <property type="project" value="TreeGrafter"/>
</dbReference>
<dbReference type="InterPro" id="IPR000639">
    <property type="entry name" value="Epox_hydrolase-like"/>
</dbReference>
<dbReference type="PANTHER" id="PTHR21661">
    <property type="entry name" value="EPOXIDE HYDROLASE 1-RELATED"/>
    <property type="match status" value="1"/>
</dbReference>
<dbReference type="EMBL" id="MLKD01000004">
    <property type="protein sequence ID" value="OQE27615.1"/>
    <property type="molecule type" value="Genomic_DNA"/>
</dbReference>
<evidence type="ECO:0000256" key="3">
    <source>
        <dbReference type="ARBA" id="ARBA00022801"/>
    </source>
</evidence>
<dbReference type="InterPro" id="IPR016292">
    <property type="entry name" value="Epoxide_hydrolase"/>
</dbReference>
<dbReference type="PIRSF" id="PIRSF001112">
    <property type="entry name" value="Epoxide_hydrolase"/>
    <property type="match status" value="1"/>
</dbReference>
<dbReference type="AlphaFoldDB" id="A0A1V6TMJ4"/>
<reference evidence="6" key="1">
    <citation type="journal article" date="2017" name="Nat. Microbiol.">
        <title>Global analysis of biosynthetic gene clusters reveals vast potential of secondary metabolite production in Penicillium species.</title>
        <authorList>
            <person name="Nielsen J.C."/>
            <person name="Grijseels S."/>
            <person name="Prigent S."/>
            <person name="Ji B."/>
            <person name="Dainat J."/>
            <person name="Nielsen K.F."/>
            <person name="Frisvad J.C."/>
            <person name="Workman M."/>
            <person name="Nielsen J."/>
        </authorList>
    </citation>
    <scope>NUCLEOTIDE SEQUENCE [LARGE SCALE GENOMIC DNA]</scope>
    <source>
        <strain evidence="6">IBT 24891</strain>
    </source>
</reference>
<feature type="domain" description="Epoxide hydrolase N-terminal" evidence="4">
    <location>
        <begin position="4"/>
        <end position="114"/>
    </location>
</feature>
<protein>
    <recommendedName>
        <fullName evidence="4">Epoxide hydrolase N-terminal domain-containing protein</fullName>
    </recommendedName>
</protein>
<evidence type="ECO:0000256" key="2">
    <source>
        <dbReference type="ARBA" id="ARBA00022797"/>
    </source>
</evidence>
<gene>
    <name evidence="5" type="ORF">PENSTE_c004G06800</name>
</gene>
<comment type="similarity">
    <text evidence="1">Belongs to the peptidase S33 family.</text>
</comment>